<feature type="compositionally biased region" description="Basic residues" evidence="1">
    <location>
        <begin position="1"/>
        <end position="12"/>
    </location>
</feature>
<dbReference type="InParanoid" id="B0DE08"/>
<dbReference type="RefSeq" id="XP_001882239.1">
    <property type="nucleotide sequence ID" value="XM_001882204.1"/>
</dbReference>
<feature type="compositionally biased region" description="Basic and acidic residues" evidence="1">
    <location>
        <begin position="13"/>
        <end position="22"/>
    </location>
</feature>
<protein>
    <submittedName>
        <fullName evidence="2">Predicted protein</fullName>
    </submittedName>
</protein>
<reference evidence="2 3" key="1">
    <citation type="journal article" date="2008" name="Nature">
        <title>The genome of Laccaria bicolor provides insights into mycorrhizal symbiosis.</title>
        <authorList>
            <person name="Martin F."/>
            <person name="Aerts A."/>
            <person name="Ahren D."/>
            <person name="Brun A."/>
            <person name="Danchin E.G.J."/>
            <person name="Duchaussoy F."/>
            <person name="Gibon J."/>
            <person name="Kohler A."/>
            <person name="Lindquist E."/>
            <person name="Pereda V."/>
            <person name="Salamov A."/>
            <person name="Shapiro H.J."/>
            <person name="Wuyts J."/>
            <person name="Blaudez D."/>
            <person name="Buee M."/>
            <person name="Brokstein P."/>
            <person name="Canbaeck B."/>
            <person name="Cohen D."/>
            <person name="Courty P.E."/>
            <person name="Coutinho P.M."/>
            <person name="Delaruelle C."/>
            <person name="Detter J.C."/>
            <person name="Deveau A."/>
            <person name="DiFazio S."/>
            <person name="Duplessis S."/>
            <person name="Fraissinet-Tachet L."/>
            <person name="Lucic E."/>
            <person name="Frey-Klett P."/>
            <person name="Fourrey C."/>
            <person name="Feussner I."/>
            <person name="Gay G."/>
            <person name="Grimwood J."/>
            <person name="Hoegger P.J."/>
            <person name="Jain P."/>
            <person name="Kilaru S."/>
            <person name="Labbe J."/>
            <person name="Lin Y.C."/>
            <person name="Legue V."/>
            <person name="Le Tacon F."/>
            <person name="Marmeisse R."/>
            <person name="Melayah D."/>
            <person name="Montanini B."/>
            <person name="Muratet M."/>
            <person name="Nehls U."/>
            <person name="Niculita-Hirzel H."/>
            <person name="Oudot-Le Secq M.P."/>
            <person name="Peter M."/>
            <person name="Quesneville H."/>
            <person name="Rajashekar B."/>
            <person name="Reich M."/>
            <person name="Rouhier N."/>
            <person name="Schmutz J."/>
            <person name="Yin T."/>
            <person name="Chalot M."/>
            <person name="Henrissat B."/>
            <person name="Kuees U."/>
            <person name="Lucas S."/>
            <person name="Van de Peer Y."/>
            <person name="Podila G.K."/>
            <person name="Polle A."/>
            <person name="Pukkila P.J."/>
            <person name="Richardson P.M."/>
            <person name="Rouze P."/>
            <person name="Sanders I.R."/>
            <person name="Stajich J.E."/>
            <person name="Tunlid A."/>
            <person name="Tuskan G."/>
            <person name="Grigoriev I.V."/>
        </authorList>
    </citation>
    <scope>NUCLEOTIDE SEQUENCE [LARGE SCALE GENOMIC DNA]</scope>
    <source>
        <strain evidence="3">S238N-H82 / ATCC MYA-4686</strain>
    </source>
</reference>
<proteinExistence type="predicted"/>
<feature type="region of interest" description="Disordered" evidence="1">
    <location>
        <begin position="220"/>
        <end position="241"/>
    </location>
</feature>
<sequence length="281" mass="31968">MVFKLRGRQRRQRSGEEEGGRVERIRVNETKFDQKPTTFRVLIESTQKLFRRVGQSMVYSRSRLLALVLAPIRGMSRALGRKEKRRSNRPTSLSPALPAPTYACTYRLWLALSVGTTYEVSVCFYCGTVPINRHGFAIRFYAFWVAVRFHRIFRFRTLIQCNFDPLSTPTSFRCRWCGRGNEEGRSGYDTDSGSVIHHPRPRPGIGVERLVGYCDDNMSGDDVPPRGAGPDRLSQKQKQRLKEDIYDTAPLHFFEGGDEPSMANLLLLSHSPAHPITGAEA</sequence>
<accession>B0DE08</accession>
<keyword evidence="3" id="KW-1185">Reference proteome</keyword>
<feature type="region of interest" description="Disordered" evidence="1">
    <location>
        <begin position="1"/>
        <end position="22"/>
    </location>
</feature>
<dbReference type="AlphaFoldDB" id="B0DE08"/>
<name>B0DE08_LACBS</name>
<gene>
    <name evidence="2" type="ORF">LACBIDRAFT_328187</name>
</gene>
<dbReference type="KEGG" id="lbc:LACBIDRAFT_328187"/>
<organism evidence="3">
    <name type="scientific">Laccaria bicolor (strain S238N-H82 / ATCC MYA-4686)</name>
    <name type="common">Bicoloured deceiver</name>
    <name type="synonym">Laccaria laccata var. bicolor</name>
    <dbReference type="NCBI Taxonomy" id="486041"/>
    <lineage>
        <taxon>Eukaryota</taxon>
        <taxon>Fungi</taxon>
        <taxon>Dikarya</taxon>
        <taxon>Basidiomycota</taxon>
        <taxon>Agaricomycotina</taxon>
        <taxon>Agaricomycetes</taxon>
        <taxon>Agaricomycetidae</taxon>
        <taxon>Agaricales</taxon>
        <taxon>Agaricineae</taxon>
        <taxon>Hydnangiaceae</taxon>
        <taxon>Laccaria</taxon>
    </lineage>
</organism>
<evidence type="ECO:0000256" key="1">
    <source>
        <dbReference type="SAM" id="MobiDB-lite"/>
    </source>
</evidence>
<dbReference type="GeneID" id="6077772"/>
<dbReference type="HOGENOM" id="CLU_990679_0_0_1"/>
<evidence type="ECO:0000313" key="2">
    <source>
        <dbReference type="EMBL" id="EDR07308.1"/>
    </source>
</evidence>
<dbReference type="EMBL" id="DS547105">
    <property type="protein sequence ID" value="EDR07308.1"/>
    <property type="molecule type" value="Genomic_DNA"/>
</dbReference>
<dbReference type="Proteomes" id="UP000001194">
    <property type="component" value="Unassembled WGS sequence"/>
</dbReference>
<evidence type="ECO:0000313" key="3">
    <source>
        <dbReference type="Proteomes" id="UP000001194"/>
    </source>
</evidence>